<feature type="chain" id="PRO_5046811356" description="NTF2-like domain-containing protein" evidence="2">
    <location>
        <begin position="19"/>
        <end position="197"/>
    </location>
</feature>
<dbReference type="InterPro" id="IPR058645">
    <property type="entry name" value="NTF2-like_dom_7"/>
</dbReference>
<accession>A0ABR0EJJ9</accession>
<sequence length="197" mass="20917">MQITLLTTALAILGTASAAATNPPPSYGNNPPPPPSYGGGKCVSQKEGQDFLNKFIGVLGRTDANYASTAQKIIADDFVEYSNSILSLQGLPISAPPGIAAATKNDWIQGVTHAPAFSGIKTLEVIVTCDRIVWYWVFTGIGSAKYPAAGFNLFHLKRKGPQLQVEKLYLEFDSIAWGLDTGIKVTYPNGTTVPGGK</sequence>
<feature type="compositionally biased region" description="Pro residues" evidence="1">
    <location>
        <begin position="22"/>
        <end position="36"/>
    </location>
</feature>
<evidence type="ECO:0000256" key="1">
    <source>
        <dbReference type="SAM" id="MobiDB-lite"/>
    </source>
</evidence>
<proteinExistence type="predicted"/>
<evidence type="ECO:0000256" key="2">
    <source>
        <dbReference type="SAM" id="SignalP"/>
    </source>
</evidence>
<keyword evidence="5" id="KW-1185">Reference proteome</keyword>
<dbReference type="EMBL" id="JAXOVC010000005">
    <property type="protein sequence ID" value="KAK4501554.1"/>
    <property type="molecule type" value="Genomic_DNA"/>
</dbReference>
<dbReference type="Proteomes" id="UP001305779">
    <property type="component" value="Unassembled WGS sequence"/>
</dbReference>
<name>A0ABR0EJJ9_ZASCE</name>
<evidence type="ECO:0000259" key="3">
    <source>
        <dbReference type="Pfam" id="PF26534"/>
    </source>
</evidence>
<keyword evidence="2" id="KW-0732">Signal</keyword>
<gene>
    <name evidence="4" type="ORF">PRZ48_007363</name>
</gene>
<feature type="domain" description="NTF2-like" evidence="3">
    <location>
        <begin position="41"/>
        <end position="183"/>
    </location>
</feature>
<dbReference type="Pfam" id="PF26534">
    <property type="entry name" value="NTF2_7"/>
    <property type="match status" value="1"/>
</dbReference>
<evidence type="ECO:0000313" key="5">
    <source>
        <dbReference type="Proteomes" id="UP001305779"/>
    </source>
</evidence>
<organism evidence="4 5">
    <name type="scientific">Zasmidium cellare</name>
    <name type="common">Wine cellar mold</name>
    <name type="synonym">Racodium cellare</name>
    <dbReference type="NCBI Taxonomy" id="395010"/>
    <lineage>
        <taxon>Eukaryota</taxon>
        <taxon>Fungi</taxon>
        <taxon>Dikarya</taxon>
        <taxon>Ascomycota</taxon>
        <taxon>Pezizomycotina</taxon>
        <taxon>Dothideomycetes</taxon>
        <taxon>Dothideomycetidae</taxon>
        <taxon>Mycosphaerellales</taxon>
        <taxon>Mycosphaerellaceae</taxon>
        <taxon>Zasmidium</taxon>
    </lineage>
</organism>
<feature type="signal peptide" evidence="2">
    <location>
        <begin position="1"/>
        <end position="18"/>
    </location>
</feature>
<evidence type="ECO:0000313" key="4">
    <source>
        <dbReference type="EMBL" id="KAK4501554.1"/>
    </source>
</evidence>
<protein>
    <recommendedName>
        <fullName evidence="3">NTF2-like domain-containing protein</fullName>
    </recommendedName>
</protein>
<feature type="region of interest" description="Disordered" evidence="1">
    <location>
        <begin position="21"/>
        <end position="41"/>
    </location>
</feature>
<reference evidence="4 5" key="1">
    <citation type="journal article" date="2023" name="G3 (Bethesda)">
        <title>A chromosome-level genome assembly of Zasmidium syzygii isolated from banana leaves.</title>
        <authorList>
            <person name="van Westerhoven A.C."/>
            <person name="Mehrabi R."/>
            <person name="Talebi R."/>
            <person name="Steentjes M.B.F."/>
            <person name="Corcolon B."/>
            <person name="Chong P.A."/>
            <person name="Kema G.H.J."/>
            <person name="Seidl M.F."/>
        </authorList>
    </citation>
    <scope>NUCLEOTIDE SEQUENCE [LARGE SCALE GENOMIC DNA]</scope>
    <source>
        <strain evidence="4 5">P124</strain>
    </source>
</reference>
<comment type="caution">
    <text evidence="4">The sequence shown here is derived from an EMBL/GenBank/DDBJ whole genome shotgun (WGS) entry which is preliminary data.</text>
</comment>